<dbReference type="Gene3D" id="3.90.190.10">
    <property type="entry name" value="Protein tyrosine phosphatase superfamily"/>
    <property type="match status" value="1"/>
</dbReference>
<dbReference type="STRING" id="147828.A0A4S2M063"/>
<dbReference type="PROSITE" id="PS50055">
    <property type="entry name" value="TYR_PHOSPHATASE_PTP"/>
    <property type="match status" value="1"/>
</dbReference>
<dbReference type="PROSITE" id="PS50056">
    <property type="entry name" value="TYR_PHOSPHATASE_2"/>
    <property type="match status" value="1"/>
</dbReference>
<dbReference type="PRINTS" id="PR00700">
    <property type="entry name" value="PRTYPHPHTASE"/>
</dbReference>
<sequence>MPNSSTSIPWLLQFDRLSATTYYAFSQALLYCSTLEVYSNSTVSIGGRIAVYIQQTHVRSSTLNTWNAHIREFLIPYLNREIDLAGAEASPSIVVENVDLRATEVLSIEGSVDAGDMARAALNHAVQTQLRRAFTQANYAPFLIGFSPLSRAMLVSWDSMQFFADYGHMVGVDVDLCSPIMLDRLTGKLNKHMRDGSNGGMQKPITVTHGSVTDLRPHMFPFTICDVEKVEMVSIVLELSCPVDTKAGSQVKVKSIVEKVRKALEDQPVRQIRFQRDDFKDSELPIVVYMDPENFLNLFKSYGQSDQSDNTFKSILNERLASISPLREKPIVCKHERTYLQAHGICPKGEEFVFIGKNSANTELSVGVSSALMLLLVTCCWRSPGEFQLSVALSKLRTVDPKSIVENSTNQVVNHLKRLKHPCSRPEVCGKHHSQMLMTAFSMVMLSLAVGISTTELIEETSIYPRKLDKVQERREPSVILDRRNPMNGTEKRSKLATSGSGALNASSQSHNRPVKPSKNQNKRKIKAVEETENYVSNSFESSADSNQRPINYKLGEEKCNLNESIRKLFQSNAKLIRMLQNQDGDRSNKSIVPRRISFKALTVGGYQPDFRICDEAYRSRISFCWNPFPNTMTNARLNYIESNYLTGCLNLSSFPTRWPTRNAKRANRISLRLWDRIQVWLSTHEGILGGPVVLGTARIYPLEENRVWVSRNAETIHVHLKEGEWAAPHSPNVYGLVHDGCGNCKLVLIANCPGCTSQDIKMMDHPVVSQCRLTNSSLKTIQAGWNFNGKRGDLAVPVSEDFSIMEYIVTIWLRNASSEQSWNVRVENFAPGLQKVTCNVPKIDCNCSYLYVIEQRAMGDDSGHVKYMHVQSKQYQEKGDIQLYFEELFEAPNICETYAYRVYTMNIIDGRTNFSATTKMRMDLQRPRFTPNLTITWSEVDEVMVSWDLGCSTGLTFDVIAQSDVTELRKSIPGEPGLPAYTKVRVSACTSYLVYLDFLVGEFRSPSNFLLLNGSFKKKTTAAQLKEPFHASALGAKLSDSVWGLWLATHAVKIQEPEAPAGVSVSFLEPGQLRVGWLPPNTVSEVAAFKFIVTALSISDAKAGVRYNESNLSATTISVAHCTNYMVYVQTWDVETGEISDRSTGIPVMSQTPSDELKQLQLKNGKPPFVVHQTFKTEISLNVRFELFNHIAKPKAVTFVLQPRLESANFGPAEFDSSLKFPESFERSWKTRQIRGHGPWEVLVWIANNKSATVDESVVIKVGQYGDGCVPFLHCTNVPLIAGTDYIVQLKLYTENAAVTSMMQIVTTKNDILPLVIFLGYVTIVTSAAIAVLLAVHCPSRIGYAQKTASTLLGKDRRKPLSSEPGNSTGVSRTKSSVRGPVEVSQVASYLEECLHPKSSMLAEQFTIGKYINASIIHVIQPCNDPYWPPALDESRIDYIATQAPLVSTVGDFWEMVIQFRANAIVMLAPASGERLHDFLQYWPRSVGHCLFYKWGKHELAVRLESEDKYSGYVRRKIRVMSSSDVENPVNVVHFQVNNWHENGAPVAQDFRCFLAAYRMTKYKMADKNSPTIVHCNNGTGRTGTFIAADILKSHLEDGAAYVDIYGLLEQLRVCRMNMIQKTLLRVVNSCVRNTISSVLDNFPLSLVHFFWFGLPHSFKS</sequence>
<evidence type="ECO:0000313" key="6">
    <source>
        <dbReference type="Proteomes" id="UP000308267"/>
    </source>
</evidence>
<dbReference type="PANTHER" id="PTHR19134:SF449">
    <property type="entry name" value="TYROSINE-PROTEIN PHOSPHATASE 1"/>
    <property type="match status" value="1"/>
</dbReference>
<dbReference type="SMART" id="SM00404">
    <property type="entry name" value="PTPc_motif"/>
    <property type="match status" value="1"/>
</dbReference>
<evidence type="ECO:0000256" key="1">
    <source>
        <dbReference type="SAM" id="MobiDB-lite"/>
    </source>
</evidence>
<dbReference type="Pfam" id="PF00102">
    <property type="entry name" value="Y_phosphatase"/>
    <property type="match status" value="1"/>
</dbReference>
<dbReference type="GO" id="GO:0004725">
    <property type="term" value="F:protein tyrosine phosphatase activity"/>
    <property type="evidence" value="ECO:0007669"/>
    <property type="project" value="InterPro"/>
</dbReference>
<feature type="compositionally biased region" description="Basic and acidic residues" evidence="1">
    <location>
        <begin position="474"/>
        <end position="494"/>
    </location>
</feature>
<evidence type="ECO:0000313" key="5">
    <source>
        <dbReference type="EMBL" id="TGZ69575.1"/>
    </source>
</evidence>
<keyword evidence="2" id="KW-0472">Membrane</keyword>
<dbReference type="Proteomes" id="UP000308267">
    <property type="component" value="Unassembled WGS sequence"/>
</dbReference>
<dbReference type="InterPro" id="IPR000387">
    <property type="entry name" value="Tyr_Pase_dom"/>
</dbReference>
<feature type="compositionally biased region" description="Polar residues" evidence="1">
    <location>
        <begin position="1365"/>
        <end position="1378"/>
    </location>
</feature>
<feature type="transmembrane region" description="Helical" evidence="2">
    <location>
        <begin position="1313"/>
        <end position="1337"/>
    </location>
</feature>
<keyword evidence="6" id="KW-1185">Reference proteome</keyword>
<keyword evidence="2" id="KW-1133">Transmembrane helix</keyword>
<gene>
    <name evidence="5" type="ORF">CRM22_003661</name>
</gene>
<dbReference type="EMBL" id="SJOL01005954">
    <property type="protein sequence ID" value="TGZ69575.1"/>
    <property type="molecule type" value="Genomic_DNA"/>
</dbReference>
<name>A0A4S2M063_OPIFE</name>
<dbReference type="InterPro" id="IPR050348">
    <property type="entry name" value="Protein-Tyr_Phosphatase"/>
</dbReference>
<dbReference type="SMART" id="SM00194">
    <property type="entry name" value="PTPc"/>
    <property type="match status" value="1"/>
</dbReference>
<proteinExistence type="predicted"/>
<dbReference type="InterPro" id="IPR003595">
    <property type="entry name" value="Tyr_Pase_cat"/>
</dbReference>
<feature type="compositionally biased region" description="Polar residues" evidence="1">
    <location>
        <begin position="496"/>
        <end position="512"/>
    </location>
</feature>
<feature type="region of interest" description="Disordered" evidence="1">
    <location>
        <begin position="474"/>
        <end position="524"/>
    </location>
</feature>
<feature type="domain" description="Tyrosine-protein phosphatase" evidence="3">
    <location>
        <begin position="1412"/>
        <end position="1622"/>
    </location>
</feature>
<dbReference type="PROSITE" id="PS00383">
    <property type="entry name" value="TYR_PHOSPHATASE_1"/>
    <property type="match status" value="1"/>
</dbReference>
<dbReference type="InterPro" id="IPR016130">
    <property type="entry name" value="Tyr_Pase_AS"/>
</dbReference>
<organism evidence="5 6">
    <name type="scientific">Opisthorchis felineus</name>
    <dbReference type="NCBI Taxonomy" id="147828"/>
    <lineage>
        <taxon>Eukaryota</taxon>
        <taxon>Metazoa</taxon>
        <taxon>Spiralia</taxon>
        <taxon>Lophotrochozoa</taxon>
        <taxon>Platyhelminthes</taxon>
        <taxon>Trematoda</taxon>
        <taxon>Digenea</taxon>
        <taxon>Opisthorchiida</taxon>
        <taxon>Opisthorchiata</taxon>
        <taxon>Opisthorchiidae</taxon>
        <taxon>Opisthorchis</taxon>
    </lineage>
</organism>
<feature type="compositionally biased region" description="Basic residues" evidence="1">
    <location>
        <begin position="513"/>
        <end position="524"/>
    </location>
</feature>
<keyword evidence="2" id="KW-0812">Transmembrane</keyword>
<protein>
    <recommendedName>
        <fullName evidence="7">Protein-tyrosine-phosphatase</fullName>
    </recommendedName>
</protein>
<evidence type="ECO:0000256" key="2">
    <source>
        <dbReference type="SAM" id="Phobius"/>
    </source>
</evidence>
<feature type="domain" description="Tyrosine specific protein phosphatases" evidence="4">
    <location>
        <begin position="1553"/>
        <end position="1628"/>
    </location>
</feature>
<evidence type="ECO:0000259" key="4">
    <source>
        <dbReference type="PROSITE" id="PS50056"/>
    </source>
</evidence>
<reference evidence="5 6" key="1">
    <citation type="journal article" date="2019" name="BMC Genomics">
        <title>New insights from Opisthorchis felineus genome: update on genomics of the epidemiologically important liver flukes.</title>
        <authorList>
            <person name="Ershov N.I."/>
            <person name="Mordvinov V.A."/>
            <person name="Prokhortchouk E.B."/>
            <person name="Pakharukova M.Y."/>
            <person name="Gunbin K.V."/>
            <person name="Ustyantsev K."/>
            <person name="Genaev M.A."/>
            <person name="Blinov A.G."/>
            <person name="Mazur A."/>
            <person name="Boulygina E."/>
            <person name="Tsygankova S."/>
            <person name="Khrameeva E."/>
            <person name="Chekanov N."/>
            <person name="Fan G."/>
            <person name="Xiao A."/>
            <person name="Zhang H."/>
            <person name="Xu X."/>
            <person name="Yang H."/>
            <person name="Solovyev V."/>
            <person name="Lee S.M."/>
            <person name="Liu X."/>
            <person name="Afonnikov D.A."/>
            <person name="Skryabin K.G."/>
        </authorList>
    </citation>
    <scope>NUCLEOTIDE SEQUENCE [LARGE SCALE GENOMIC DNA]</scope>
    <source>
        <strain evidence="5">AK-0245</strain>
        <tissue evidence="5">Whole organism</tissue>
    </source>
</reference>
<dbReference type="PANTHER" id="PTHR19134">
    <property type="entry name" value="RECEPTOR-TYPE TYROSINE-PROTEIN PHOSPHATASE"/>
    <property type="match status" value="1"/>
</dbReference>
<comment type="caution">
    <text evidence="5">The sequence shown here is derived from an EMBL/GenBank/DDBJ whole genome shotgun (WGS) entry which is preliminary data.</text>
</comment>
<feature type="region of interest" description="Disordered" evidence="1">
    <location>
        <begin position="1356"/>
        <end position="1379"/>
    </location>
</feature>
<dbReference type="InterPro" id="IPR000242">
    <property type="entry name" value="PTP_cat"/>
</dbReference>
<dbReference type="InterPro" id="IPR029021">
    <property type="entry name" value="Prot-tyrosine_phosphatase-like"/>
</dbReference>
<accession>A0A4S2M063</accession>
<evidence type="ECO:0008006" key="7">
    <source>
        <dbReference type="Google" id="ProtNLM"/>
    </source>
</evidence>
<evidence type="ECO:0000259" key="3">
    <source>
        <dbReference type="PROSITE" id="PS50055"/>
    </source>
</evidence>
<dbReference type="SUPFAM" id="SSF52799">
    <property type="entry name" value="(Phosphotyrosine protein) phosphatases II"/>
    <property type="match status" value="1"/>
</dbReference>
<dbReference type="OrthoDB" id="10057603at2759"/>
<dbReference type="CDD" id="cd00047">
    <property type="entry name" value="PTPc"/>
    <property type="match status" value="1"/>
</dbReference>